<protein>
    <submittedName>
        <fullName evidence="2">Uncharacterized protein</fullName>
    </submittedName>
</protein>
<evidence type="ECO:0000256" key="1">
    <source>
        <dbReference type="SAM" id="MobiDB-lite"/>
    </source>
</evidence>
<proteinExistence type="predicted"/>
<dbReference type="RefSeq" id="WP_238676745.1">
    <property type="nucleotide sequence ID" value="NZ_JAKKFD010000002.1"/>
</dbReference>
<sequence length="127" mass="14186">MRYLSRSFLLGALHRKTEAEQFLGPVVIAGVEGIRWVSIWPWQEGYNVSIHDVQDLDDENRRDLSVFPSLDPDGEDDPGPGRMIGHVEDPAEALELAERATGASPDRWVNHGVAGEDYADFVRARNS</sequence>
<dbReference type="EMBL" id="JAKKFD010000002">
    <property type="protein sequence ID" value="MCG5441318.1"/>
    <property type="molecule type" value="Genomic_DNA"/>
</dbReference>
<dbReference type="Proteomes" id="UP001201629">
    <property type="component" value="Unassembled WGS sequence"/>
</dbReference>
<name>A0ABS9MUF3_9ACTN</name>
<feature type="region of interest" description="Disordered" evidence="1">
    <location>
        <begin position="63"/>
        <end position="88"/>
    </location>
</feature>
<keyword evidence="3" id="KW-1185">Reference proteome</keyword>
<reference evidence="2 3" key="1">
    <citation type="submission" date="2022-01" db="EMBL/GenBank/DDBJ databases">
        <authorList>
            <person name="Riesco R."/>
            <person name="Trujillo M.E."/>
        </authorList>
    </citation>
    <scope>NUCLEOTIDE SEQUENCE [LARGE SCALE GENOMIC DNA]</scope>
    <source>
        <strain evidence="2 3">NIE79</strain>
    </source>
</reference>
<evidence type="ECO:0000313" key="3">
    <source>
        <dbReference type="Proteomes" id="UP001201629"/>
    </source>
</evidence>
<evidence type="ECO:0000313" key="2">
    <source>
        <dbReference type="EMBL" id="MCG5441318.1"/>
    </source>
</evidence>
<organism evidence="2 3">
    <name type="scientific">Micromonospora trifolii</name>
    <dbReference type="NCBI Taxonomy" id="2911208"/>
    <lineage>
        <taxon>Bacteria</taxon>
        <taxon>Bacillati</taxon>
        <taxon>Actinomycetota</taxon>
        <taxon>Actinomycetes</taxon>
        <taxon>Micromonosporales</taxon>
        <taxon>Micromonosporaceae</taxon>
        <taxon>Micromonospora</taxon>
    </lineage>
</organism>
<accession>A0ABS9MUF3</accession>
<comment type="caution">
    <text evidence="2">The sequence shown here is derived from an EMBL/GenBank/DDBJ whole genome shotgun (WGS) entry which is preliminary data.</text>
</comment>
<gene>
    <name evidence="2" type="ORF">NIE79_001440</name>
</gene>